<name>A0BP21_PARTE</name>
<dbReference type="HOGENOM" id="CLU_2594947_0_0_1"/>
<dbReference type="RefSeq" id="XP_001427686.1">
    <property type="nucleotide sequence ID" value="XM_001427649.1"/>
</dbReference>
<reference evidence="1 2" key="1">
    <citation type="journal article" date="2006" name="Nature">
        <title>Global trends of whole-genome duplications revealed by the ciliate Paramecium tetraurelia.</title>
        <authorList>
            <consortium name="Genoscope"/>
            <person name="Aury J.-M."/>
            <person name="Jaillon O."/>
            <person name="Duret L."/>
            <person name="Noel B."/>
            <person name="Jubin C."/>
            <person name="Porcel B.M."/>
            <person name="Segurens B."/>
            <person name="Daubin V."/>
            <person name="Anthouard V."/>
            <person name="Aiach N."/>
            <person name="Arnaiz O."/>
            <person name="Billaut A."/>
            <person name="Beisson J."/>
            <person name="Blanc I."/>
            <person name="Bouhouche K."/>
            <person name="Camara F."/>
            <person name="Duharcourt S."/>
            <person name="Guigo R."/>
            <person name="Gogendeau D."/>
            <person name="Katinka M."/>
            <person name="Keller A.-M."/>
            <person name="Kissmehl R."/>
            <person name="Klotz C."/>
            <person name="Koll F."/>
            <person name="Le Moue A."/>
            <person name="Lepere C."/>
            <person name="Malinsky S."/>
            <person name="Nowacki M."/>
            <person name="Nowak J.K."/>
            <person name="Plattner H."/>
            <person name="Poulain J."/>
            <person name="Ruiz F."/>
            <person name="Serrano V."/>
            <person name="Zagulski M."/>
            <person name="Dessen P."/>
            <person name="Betermier M."/>
            <person name="Weissenbach J."/>
            <person name="Scarpelli C."/>
            <person name="Schachter V."/>
            <person name="Sperling L."/>
            <person name="Meyer E."/>
            <person name="Cohen J."/>
            <person name="Wincker P."/>
        </authorList>
    </citation>
    <scope>NUCLEOTIDE SEQUENCE [LARGE SCALE GENOMIC DNA]</scope>
    <source>
        <strain evidence="1 2">Stock d4-2</strain>
    </source>
</reference>
<dbReference type="Proteomes" id="UP000000600">
    <property type="component" value="Unassembled WGS sequence"/>
</dbReference>
<dbReference type="AlphaFoldDB" id="A0BP21"/>
<evidence type="ECO:0000313" key="2">
    <source>
        <dbReference type="Proteomes" id="UP000000600"/>
    </source>
</evidence>
<dbReference type="KEGG" id="ptm:GSPATT00030927001"/>
<evidence type="ECO:0000313" key="1">
    <source>
        <dbReference type="EMBL" id="CAK60288.1"/>
    </source>
</evidence>
<dbReference type="InParanoid" id="A0BP21"/>
<keyword evidence="2" id="KW-1185">Reference proteome</keyword>
<organism evidence="1 2">
    <name type="scientific">Paramecium tetraurelia</name>
    <dbReference type="NCBI Taxonomy" id="5888"/>
    <lineage>
        <taxon>Eukaryota</taxon>
        <taxon>Sar</taxon>
        <taxon>Alveolata</taxon>
        <taxon>Ciliophora</taxon>
        <taxon>Intramacronucleata</taxon>
        <taxon>Oligohymenophorea</taxon>
        <taxon>Peniculida</taxon>
        <taxon>Parameciidae</taxon>
        <taxon>Paramecium</taxon>
    </lineage>
</organism>
<dbReference type="EMBL" id="CT868007">
    <property type="protein sequence ID" value="CAK60288.1"/>
    <property type="molecule type" value="Genomic_DNA"/>
</dbReference>
<accession>A0BP21</accession>
<proteinExistence type="predicted"/>
<sequence>MIFQLSLQIKCADLKKLWKIMIQQYKEIQRIQNCFILKLRLQLRFTDSKKLQKLYSAIHNQQEVSYNLYDKGAKAHLSFL</sequence>
<dbReference type="GeneID" id="5013470"/>
<gene>
    <name evidence="1" type="ORF">GSPATT00030927001</name>
</gene>
<protein>
    <submittedName>
        <fullName evidence="1">Uncharacterized protein</fullName>
    </submittedName>
</protein>